<evidence type="ECO:0008006" key="4">
    <source>
        <dbReference type="Google" id="ProtNLM"/>
    </source>
</evidence>
<dbReference type="EMBL" id="OU899037">
    <property type="protein sequence ID" value="CAH1737595.1"/>
    <property type="molecule type" value="Genomic_DNA"/>
</dbReference>
<name>A0A9P0JCW7_APHGO</name>
<dbReference type="AlphaFoldDB" id="A0A9P0JCW7"/>
<evidence type="ECO:0000313" key="2">
    <source>
        <dbReference type="EMBL" id="CAH1737595.1"/>
    </source>
</evidence>
<dbReference type="Proteomes" id="UP001154329">
    <property type="component" value="Chromosome 4"/>
</dbReference>
<protein>
    <recommendedName>
        <fullName evidence="4">Secreted protein</fullName>
    </recommendedName>
</protein>
<evidence type="ECO:0000313" key="3">
    <source>
        <dbReference type="Proteomes" id="UP001154329"/>
    </source>
</evidence>
<reference evidence="2" key="1">
    <citation type="submission" date="2022-02" db="EMBL/GenBank/DDBJ databases">
        <authorList>
            <person name="King R."/>
        </authorList>
    </citation>
    <scope>NUCLEOTIDE SEQUENCE</scope>
</reference>
<gene>
    <name evidence="2" type="ORF">APHIGO_LOCUS11099</name>
</gene>
<feature type="chain" id="PRO_5040511758" description="Secreted protein" evidence="1">
    <location>
        <begin position="18"/>
        <end position="211"/>
    </location>
</feature>
<proteinExistence type="predicted"/>
<evidence type="ECO:0000256" key="1">
    <source>
        <dbReference type="SAM" id="SignalP"/>
    </source>
</evidence>
<sequence length="211" mass="25011">MLKLFFVFFPLMMLAKSEIAVEWICPDTEQMGNCSTVPKITDLLQRISENNEYPDLYYCPFNIVERYSKCMQYFLYSCYAHSSDPDKTLLATYYLPFNEDSKKLCTKGRPYRKEFIEHAACTNAVLKAEHLWKQYWQQKTSELGELEKKNIDDMPTNEKCQLINNYWDSTNMHIRFQCGFKTEKFHRQVLGNMWPFSILLKLCNELSAYGV</sequence>
<keyword evidence="1" id="KW-0732">Signal</keyword>
<reference evidence="2" key="2">
    <citation type="submission" date="2022-10" db="EMBL/GenBank/DDBJ databases">
        <authorList>
            <consortium name="ENA_rothamsted_submissions"/>
            <consortium name="culmorum"/>
            <person name="King R."/>
        </authorList>
    </citation>
    <scope>NUCLEOTIDE SEQUENCE</scope>
</reference>
<accession>A0A9P0JCW7</accession>
<feature type="signal peptide" evidence="1">
    <location>
        <begin position="1"/>
        <end position="17"/>
    </location>
</feature>
<keyword evidence="3" id="KW-1185">Reference proteome</keyword>
<organism evidence="2 3">
    <name type="scientific">Aphis gossypii</name>
    <name type="common">Cotton aphid</name>
    <dbReference type="NCBI Taxonomy" id="80765"/>
    <lineage>
        <taxon>Eukaryota</taxon>
        <taxon>Metazoa</taxon>
        <taxon>Ecdysozoa</taxon>
        <taxon>Arthropoda</taxon>
        <taxon>Hexapoda</taxon>
        <taxon>Insecta</taxon>
        <taxon>Pterygota</taxon>
        <taxon>Neoptera</taxon>
        <taxon>Paraneoptera</taxon>
        <taxon>Hemiptera</taxon>
        <taxon>Sternorrhyncha</taxon>
        <taxon>Aphidomorpha</taxon>
        <taxon>Aphidoidea</taxon>
        <taxon>Aphididae</taxon>
        <taxon>Aphidini</taxon>
        <taxon>Aphis</taxon>
        <taxon>Aphis</taxon>
    </lineage>
</organism>